<dbReference type="RefSeq" id="WP_146589484.1">
    <property type="nucleotide sequence ID" value="NZ_SJPO01000009.1"/>
</dbReference>
<dbReference type="OrthoDB" id="261242at2"/>
<comment type="caution">
    <text evidence="1">The sequence shown here is derived from an EMBL/GenBank/DDBJ whole genome shotgun (WGS) entry which is preliminary data.</text>
</comment>
<evidence type="ECO:0000313" key="2">
    <source>
        <dbReference type="Proteomes" id="UP000318478"/>
    </source>
</evidence>
<reference evidence="1 2" key="1">
    <citation type="submission" date="2019-02" db="EMBL/GenBank/DDBJ databases">
        <title>Deep-cultivation of Planctomycetes and their phenomic and genomic characterization uncovers novel biology.</title>
        <authorList>
            <person name="Wiegand S."/>
            <person name="Jogler M."/>
            <person name="Boedeker C."/>
            <person name="Pinto D."/>
            <person name="Vollmers J."/>
            <person name="Rivas-Marin E."/>
            <person name="Kohn T."/>
            <person name="Peeters S.H."/>
            <person name="Heuer A."/>
            <person name="Rast P."/>
            <person name="Oberbeckmann S."/>
            <person name="Bunk B."/>
            <person name="Jeske O."/>
            <person name="Meyerdierks A."/>
            <person name="Storesund J.E."/>
            <person name="Kallscheuer N."/>
            <person name="Luecker S."/>
            <person name="Lage O.M."/>
            <person name="Pohl T."/>
            <person name="Merkel B.J."/>
            <person name="Hornburger P."/>
            <person name="Mueller R.-W."/>
            <person name="Bruemmer F."/>
            <person name="Labrenz M."/>
            <person name="Spormann A.M."/>
            <person name="Op Den Camp H."/>
            <person name="Overmann J."/>
            <person name="Amann R."/>
            <person name="Jetten M.S.M."/>
            <person name="Mascher T."/>
            <person name="Medema M.H."/>
            <person name="Devos D.P."/>
            <person name="Kaster A.-K."/>
            <person name="Ovreas L."/>
            <person name="Rohde M."/>
            <person name="Galperin M.Y."/>
            <person name="Jogler C."/>
        </authorList>
    </citation>
    <scope>NUCLEOTIDE SEQUENCE [LARGE SCALE GENOMIC DNA]</scope>
    <source>
        <strain evidence="1 2">Pla123a</strain>
    </source>
</reference>
<name>A0A5C5YEF9_9BACT</name>
<evidence type="ECO:0000313" key="1">
    <source>
        <dbReference type="EMBL" id="TWT73730.1"/>
    </source>
</evidence>
<accession>A0A5C5YEF9</accession>
<sequence length="218" mass="23826">MWQLTTEEAVFTNDALQLCLNPTAPQDGAKLTLQGGVVASPKLWAWSPVGQPAPRVQDAYIRGADLVIEYGPHEGFPFHTQVYWRCEQEAAQTDISLVVSIRTHKLDTHPVYQVESRFDAAVMTPLDESAFLGTLVTSPERDWSAVETIQPGDLGAAAAPELEASACESRWRLFDLFMEKGVIRRAMLSLAVGPGELAAPRAREVASRLRAAPTPLST</sequence>
<dbReference type="AlphaFoldDB" id="A0A5C5YEF9"/>
<protein>
    <submittedName>
        <fullName evidence="1">Uncharacterized protein</fullName>
    </submittedName>
</protein>
<dbReference type="EMBL" id="SJPO01000009">
    <property type="protein sequence ID" value="TWT73730.1"/>
    <property type="molecule type" value="Genomic_DNA"/>
</dbReference>
<proteinExistence type="predicted"/>
<keyword evidence="2" id="KW-1185">Reference proteome</keyword>
<dbReference type="Proteomes" id="UP000318478">
    <property type="component" value="Unassembled WGS sequence"/>
</dbReference>
<gene>
    <name evidence="1" type="ORF">Pla123a_36230</name>
</gene>
<organism evidence="1 2">
    <name type="scientific">Posidoniimonas polymericola</name>
    <dbReference type="NCBI Taxonomy" id="2528002"/>
    <lineage>
        <taxon>Bacteria</taxon>
        <taxon>Pseudomonadati</taxon>
        <taxon>Planctomycetota</taxon>
        <taxon>Planctomycetia</taxon>
        <taxon>Pirellulales</taxon>
        <taxon>Lacipirellulaceae</taxon>
        <taxon>Posidoniimonas</taxon>
    </lineage>
</organism>